<dbReference type="SUPFAM" id="SSF52540">
    <property type="entry name" value="P-loop containing nucleoside triphosphate hydrolases"/>
    <property type="match status" value="1"/>
</dbReference>
<reference evidence="1 2" key="1">
    <citation type="submission" date="2024-08" db="EMBL/GenBank/DDBJ databases">
        <authorList>
            <person name="Cucini C."/>
            <person name="Frati F."/>
        </authorList>
    </citation>
    <scope>NUCLEOTIDE SEQUENCE [LARGE SCALE GENOMIC DNA]</scope>
</reference>
<evidence type="ECO:0000313" key="1">
    <source>
        <dbReference type="EMBL" id="CAL8085035.1"/>
    </source>
</evidence>
<dbReference type="EMBL" id="CAXLJM020000019">
    <property type="protein sequence ID" value="CAL8085035.1"/>
    <property type="molecule type" value="Genomic_DNA"/>
</dbReference>
<dbReference type="Gene3D" id="3.40.50.300">
    <property type="entry name" value="P-loop containing nucleotide triphosphate hydrolases"/>
    <property type="match status" value="1"/>
</dbReference>
<organism evidence="1 2">
    <name type="scientific">Orchesella dallaii</name>
    <dbReference type="NCBI Taxonomy" id="48710"/>
    <lineage>
        <taxon>Eukaryota</taxon>
        <taxon>Metazoa</taxon>
        <taxon>Ecdysozoa</taxon>
        <taxon>Arthropoda</taxon>
        <taxon>Hexapoda</taxon>
        <taxon>Collembola</taxon>
        <taxon>Entomobryomorpha</taxon>
        <taxon>Entomobryoidea</taxon>
        <taxon>Orchesellidae</taxon>
        <taxon>Orchesellinae</taxon>
        <taxon>Orchesella</taxon>
    </lineage>
</organism>
<protein>
    <recommendedName>
        <fullName evidence="3">ABC transporter G family member 23</fullName>
    </recommendedName>
</protein>
<dbReference type="InterPro" id="IPR027417">
    <property type="entry name" value="P-loop_NTPase"/>
</dbReference>
<dbReference type="Proteomes" id="UP001642540">
    <property type="component" value="Unassembled WGS sequence"/>
</dbReference>
<keyword evidence="2" id="KW-1185">Reference proteome</keyword>
<proteinExistence type="predicted"/>
<comment type="caution">
    <text evidence="1">The sequence shown here is derived from an EMBL/GenBank/DDBJ whole genome shotgun (WGS) entry which is preliminary data.</text>
</comment>
<gene>
    <name evidence="1" type="ORF">ODALV1_LOCUS5983</name>
</gene>
<accession>A0ABP1Q0S7</accession>
<name>A0ABP1Q0S7_9HEXA</name>
<evidence type="ECO:0008006" key="3">
    <source>
        <dbReference type="Google" id="ProtNLM"/>
    </source>
</evidence>
<evidence type="ECO:0000313" key="2">
    <source>
        <dbReference type="Proteomes" id="UP001642540"/>
    </source>
</evidence>
<dbReference type="PANTHER" id="PTHR43038:SF3">
    <property type="entry name" value="ABC TRANSPORTER G FAMILY MEMBER 20 ISOFORM X1"/>
    <property type="match status" value="1"/>
</dbReference>
<sequence>MNFNGIPGSALENELEGNDPLRHEAAIVCQNLGKRYNNGVTVLSDLNMKVPSGSVIWTFIEELASIKKTTIIITTHYIEEARRANMIGVMGQGRILAEQPPQKLIENTNASSLEKAVSKLLKSDLEDLVLGGGDACRVTSNNNGAEINTQNPCSPTPNPKTISYPMAKVKNTGTGQLQQSAIRIKALTYKNFIVMIRNILLLSFVIWVPAAEVFTVDITYNFNPRGLKVGIINQEANKSVCDNISVQLNCSFDYLSCQYLAIVNPDNIEFVHFDSTEDAEAAVNSGWLTGYLKFPPEISESLFSLATSGPILNDSSYNSSIVIGRFDETNKAISASLKLTLFNALENLMSTLYSSCDLDPRMGKSPLQYESPVYGKSDMDFREYTCPSVAIV</sequence>
<dbReference type="PANTHER" id="PTHR43038">
    <property type="entry name" value="ATP-BINDING CASSETTE, SUB-FAMILY H, MEMBER 1"/>
    <property type="match status" value="1"/>
</dbReference>